<protein>
    <submittedName>
        <fullName evidence="2">Uncharacterized protein</fullName>
    </submittedName>
</protein>
<feature type="region of interest" description="Disordered" evidence="1">
    <location>
        <begin position="73"/>
        <end position="95"/>
    </location>
</feature>
<proteinExistence type="predicted"/>
<reference evidence="3" key="1">
    <citation type="journal article" date="2020" name="Stud. Mycol.">
        <title>101 Dothideomycetes genomes: A test case for predicting lifestyles and emergence of pathogens.</title>
        <authorList>
            <person name="Haridas S."/>
            <person name="Albert R."/>
            <person name="Binder M."/>
            <person name="Bloem J."/>
            <person name="LaButti K."/>
            <person name="Salamov A."/>
            <person name="Andreopoulos B."/>
            <person name="Baker S."/>
            <person name="Barry K."/>
            <person name="Bills G."/>
            <person name="Bluhm B."/>
            <person name="Cannon C."/>
            <person name="Castanera R."/>
            <person name="Culley D."/>
            <person name="Daum C."/>
            <person name="Ezra D."/>
            <person name="Gonzalez J."/>
            <person name="Henrissat B."/>
            <person name="Kuo A."/>
            <person name="Liang C."/>
            <person name="Lipzen A."/>
            <person name="Lutzoni F."/>
            <person name="Magnuson J."/>
            <person name="Mondo S."/>
            <person name="Nolan M."/>
            <person name="Ohm R."/>
            <person name="Pangilinan J."/>
            <person name="Park H.-J."/>
            <person name="Ramirez L."/>
            <person name="Alfaro M."/>
            <person name="Sun H."/>
            <person name="Tritt A."/>
            <person name="Yoshinaga Y."/>
            <person name="Zwiers L.-H."/>
            <person name="Turgeon B."/>
            <person name="Goodwin S."/>
            <person name="Spatafora J."/>
            <person name="Crous P."/>
            <person name="Grigoriev I."/>
        </authorList>
    </citation>
    <scope>NUCLEOTIDE SEQUENCE [LARGE SCALE GENOMIC DNA]</scope>
    <source>
        <strain evidence="3">CECT 20119</strain>
    </source>
</reference>
<dbReference type="OrthoDB" id="10485349at2759"/>
<evidence type="ECO:0000313" key="2">
    <source>
        <dbReference type="EMBL" id="KAF2224952.1"/>
    </source>
</evidence>
<keyword evidence="3" id="KW-1185">Reference proteome</keyword>
<evidence type="ECO:0000313" key="3">
    <source>
        <dbReference type="Proteomes" id="UP000799538"/>
    </source>
</evidence>
<organism evidence="2 3">
    <name type="scientific">Elsinoe ampelina</name>
    <dbReference type="NCBI Taxonomy" id="302913"/>
    <lineage>
        <taxon>Eukaryota</taxon>
        <taxon>Fungi</taxon>
        <taxon>Dikarya</taxon>
        <taxon>Ascomycota</taxon>
        <taxon>Pezizomycotina</taxon>
        <taxon>Dothideomycetes</taxon>
        <taxon>Dothideomycetidae</taxon>
        <taxon>Myriangiales</taxon>
        <taxon>Elsinoaceae</taxon>
        <taxon>Elsinoe</taxon>
    </lineage>
</organism>
<dbReference type="EMBL" id="ML992504">
    <property type="protein sequence ID" value="KAF2224952.1"/>
    <property type="molecule type" value="Genomic_DNA"/>
</dbReference>
<accession>A0A6A6GGV8</accession>
<evidence type="ECO:0000256" key="1">
    <source>
        <dbReference type="SAM" id="MobiDB-lite"/>
    </source>
</evidence>
<sequence>MRCSIVGPSEPTHHSKKTRRGFINIFRQIRIERALDAQADCSLARRHLCPCTLKCLFDHDWLSISRTNSEKEQNLRQYPCQAKKQTQPVTRRTTHDHTTSSVLVCGSTVPADQEFSLCTCQVETRPLASAPISSLYPKPPCQSEWALVPTGSRHFLSQTPPKRNKVCPPGTVETTPARPRRFDLPQLPLSLTLLVFGQRVHCVTSCHSFQSFSHQKDGHSSVTFSTDAVFFNTISQTRLP</sequence>
<dbReference type="AlphaFoldDB" id="A0A6A6GGV8"/>
<dbReference type="Proteomes" id="UP000799538">
    <property type="component" value="Unassembled WGS sequence"/>
</dbReference>
<gene>
    <name evidence="2" type="ORF">BDZ85DRAFT_86448</name>
</gene>
<name>A0A6A6GGV8_9PEZI</name>